<evidence type="ECO:0000313" key="1">
    <source>
        <dbReference type="EMBL" id="CAE7216890.1"/>
    </source>
</evidence>
<accession>A0A812JYD5</accession>
<dbReference type="OrthoDB" id="425044at2759"/>
<name>A0A812JYD5_SYMPI</name>
<dbReference type="SUPFAM" id="SSF53756">
    <property type="entry name" value="UDP-Glycosyltransferase/glycogen phosphorylase"/>
    <property type="match status" value="1"/>
</dbReference>
<gene>
    <name evidence="1" type="primary">ugtB1</name>
    <name evidence="1" type="ORF">SPIL2461_LOCUS2657</name>
</gene>
<dbReference type="Proteomes" id="UP000649617">
    <property type="component" value="Unassembled WGS sequence"/>
</dbReference>
<comment type="caution">
    <text evidence="1">The sequence shown here is derived from an EMBL/GenBank/DDBJ whole genome shotgun (WGS) entry which is preliminary data.</text>
</comment>
<dbReference type="Gene3D" id="3.40.50.2000">
    <property type="entry name" value="Glycogen Phosphorylase B"/>
    <property type="match status" value="1"/>
</dbReference>
<dbReference type="AlphaFoldDB" id="A0A812JYD5"/>
<protein>
    <submittedName>
        <fullName evidence="1">UgtB1 protein</fullName>
    </submittedName>
</protein>
<proteinExistence type="predicted"/>
<reference evidence="1" key="1">
    <citation type="submission" date="2021-02" db="EMBL/GenBank/DDBJ databases">
        <authorList>
            <person name="Dougan E. K."/>
            <person name="Rhodes N."/>
            <person name="Thang M."/>
            <person name="Chan C."/>
        </authorList>
    </citation>
    <scope>NUCLEOTIDE SEQUENCE</scope>
</reference>
<organism evidence="1 2">
    <name type="scientific">Symbiodinium pilosum</name>
    <name type="common">Dinoflagellate</name>
    <dbReference type="NCBI Taxonomy" id="2952"/>
    <lineage>
        <taxon>Eukaryota</taxon>
        <taxon>Sar</taxon>
        <taxon>Alveolata</taxon>
        <taxon>Dinophyceae</taxon>
        <taxon>Suessiales</taxon>
        <taxon>Symbiodiniaceae</taxon>
        <taxon>Symbiodinium</taxon>
    </lineage>
</organism>
<evidence type="ECO:0000313" key="2">
    <source>
        <dbReference type="Proteomes" id="UP000649617"/>
    </source>
</evidence>
<keyword evidence="2" id="KW-1185">Reference proteome</keyword>
<sequence>MNGPAAEKKKVVAYAIPMMGHVNPVLRLCTALASRGHEVTFSTSAALAPKLANTCSGSRFSFHGLEDGLTEEKLKTPDAAKNPRFEEMSQLHTPLLTALVDTL</sequence>
<dbReference type="EMBL" id="CAJNIZ010002962">
    <property type="protein sequence ID" value="CAE7216890.1"/>
    <property type="molecule type" value="Genomic_DNA"/>
</dbReference>